<keyword evidence="5" id="KW-0676">Redox-active center</keyword>
<dbReference type="PROSITE" id="PS00573">
    <property type="entry name" value="PYRIDINE_REDOX_2"/>
    <property type="match status" value="1"/>
</dbReference>
<dbReference type="InterPro" id="IPR036188">
    <property type="entry name" value="FAD/NAD-bd_sf"/>
</dbReference>
<evidence type="ECO:0000313" key="8">
    <source>
        <dbReference type="Proteomes" id="UP000290106"/>
    </source>
</evidence>
<evidence type="ECO:0000256" key="4">
    <source>
        <dbReference type="ARBA" id="ARBA00023157"/>
    </source>
</evidence>
<protein>
    <submittedName>
        <fullName evidence="7">FAD-binding protein</fullName>
    </submittedName>
</protein>
<dbReference type="PANTHER" id="PTHR48105">
    <property type="entry name" value="THIOREDOXIN REDUCTASE 1-RELATED-RELATED"/>
    <property type="match status" value="1"/>
</dbReference>
<dbReference type="GO" id="GO:0016668">
    <property type="term" value="F:oxidoreductase activity, acting on a sulfur group of donors, NAD(P) as acceptor"/>
    <property type="evidence" value="ECO:0007669"/>
    <property type="project" value="UniProtKB-ARBA"/>
</dbReference>
<dbReference type="InterPro" id="IPR008255">
    <property type="entry name" value="Pyr_nucl-diS_OxRdtase_2_AS"/>
</dbReference>
<dbReference type="AlphaFoldDB" id="A0A4Q1RL15"/>
<accession>A0A4Q1RL15</accession>
<dbReference type="OrthoDB" id="9806179at2"/>
<dbReference type="EMBL" id="SDKC01000001">
    <property type="protein sequence ID" value="RXS76496.1"/>
    <property type="molecule type" value="Genomic_DNA"/>
</dbReference>
<evidence type="ECO:0000256" key="3">
    <source>
        <dbReference type="ARBA" id="ARBA00023002"/>
    </source>
</evidence>
<comment type="caution">
    <text evidence="7">The sequence shown here is derived from an EMBL/GenBank/DDBJ whole genome shotgun (WGS) entry which is preliminary data.</text>
</comment>
<dbReference type="Proteomes" id="UP000290106">
    <property type="component" value="Unassembled WGS sequence"/>
</dbReference>
<evidence type="ECO:0000256" key="5">
    <source>
        <dbReference type="ARBA" id="ARBA00023284"/>
    </source>
</evidence>
<dbReference type="InterPro" id="IPR023753">
    <property type="entry name" value="FAD/NAD-binding_dom"/>
</dbReference>
<dbReference type="Gene3D" id="3.50.50.60">
    <property type="entry name" value="FAD/NAD(P)-binding domain"/>
    <property type="match status" value="2"/>
</dbReference>
<dbReference type="PRINTS" id="PR00469">
    <property type="entry name" value="PNDRDTASEII"/>
</dbReference>
<evidence type="ECO:0000256" key="1">
    <source>
        <dbReference type="ARBA" id="ARBA00022630"/>
    </source>
</evidence>
<evidence type="ECO:0000256" key="2">
    <source>
        <dbReference type="ARBA" id="ARBA00022827"/>
    </source>
</evidence>
<gene>
    <name evidence="7" type="ORF">ETP43_15650</name>
</gene>
<keyword evidence="3" id="KW-0560">Oxidoreductase</keyword>
<evidence type="ECO:0000259" key="6">
    <source>
        <dbReference type="Pfam" id="PF07992"/>
    </source>
</evidence>
<keyword evidence="2" id="KW-0274">FAD</keyword>
<keyword evidence="1" id="KW-0285">Flavoprotein</keyword>
<feature type="domain" description="FAD/NAD(P)-binding" evidence="6">
    <location>
        <begin position="3"/>
        <end position="287"/>
    </location>
</feature>
<dbReference type="SUPFAM" id="SSF51905">
    <property type="entry name" value="FAD/NAD(P)-binding domain"/>
    <property type="match status" value="1"/>
</dbReference>
<proteinExistence type="predicted"/>
<sequence length="299" mass="31870">MVYDVSIIGSGPAGLSAAIYAKRANLSAIVIEKEYEGTGQIAESSRVDNYLGMPGISGYDLGETFREHAVKLEVEFLEQEVTRIQKEESGQFQMTFSDSSVIESKTVIYAAGASPRRADIPGEKEYVGKGVSYCAICDGSFYRGKKVAVLGGGDTALDDAGYLAGLAEQVYVIHRRKEFRGAAATVEKLREKENVTFVLEHQVKEITGEAKVTGVALEDGTAIDVDGVFVAFGSVPQTALVKDLVELDPAGYVKADETGETSLAGLYVAGDVRTKKLRQVVTAVSDGANAATAVAEYLK</sequence>
<organism evidence="7 8">
    <name type="scientific">Blautia faecicola</name>
    <dbReference type="NCBI Taxonomy" id="2509240"/>
    <lineage>
        <taxon>Bacteria</taxon>
        <taxon>Bacillati</taxon>
        <taxon>Bacillota</taxon>
        <taxon>Clostridia</taxon>
        <taxon>Lachnospirales</taxon>
        <taxon>Lachnospiraceae</taxon>
        <taxon>Blautia</taxon>
    </lineage>
</organism>
<dbReference type="InterPro" id="IPR050097">
    <property type="entry name" value="Ferredoxin-NADP_redctase_2"/>
</dbReference>
<name>A0A4Q1RL15_9FIRM</name>
<dbReference type="PRINTS" id="PR00368">
    <property type="entry name" value="FADPNR"/>
</dbReference>
<keyword evidence="8" id="KW-1185">Reference proteome</keyword>
<dbReference type="Pfam" id="PF07992">
    <property type="entry name" value="Pyr_redox_2"/>
    <property type="match status" value="1"/>
</dbReference>
<reference evidence="7 8" key="1">
    <citation type="submission" date="2019-01" db="EMBL/GenBank/DDBJ databases">
        <title>Blautia sp. nov. KGMB01111 isolated human feces.</title>
        <authorList>
            <person name="Park J.-E."/>
            <person name="Kim J.-S."/>
            <person name="Park S.-H."/>
        </authorList>
    </citation>
    <scope>NUCLEOTIDE SEQUENCE [LARGE SCALE GENOMIC DNA]</scope>
    <source>
        <strain evidence="7 8">KGMB01111</strain>
    </source>
</reference>
<keyword evidence="4" id="KW-1015">Disulfide bond</keyword>
<evidence type="ECO:0000313" key="7">
    <source>
        <dbReference type="EMBL" id="RXS76496.1"/>
    </source>
</evidence>